<dbReference type="Pfam" id="PF01402">
    <property type="entry name" value="RHH_1"/>
    <property type="match status" value="1"/>
</dbReference>
<gene>
    <name evidence="2" type="ORF">NIES46_23140</name>
</gene>
<dbReference type="Proteomes" id="UP000326169">
    <property type="component" value="Unassembled WGS sequence"/>
</dbReference>
<dbReference type="CDD" id="cd21631">
    <property type="entry name" value="RHH_CopG_NikR-like"/>
    <property type="match status" value="1"/>
</dbReference>
<dbReference type="GeneID" id="301683160"/>
<dbReference type="SUPFAM" id="SSF47598">
    <property type="entry name" value="Ribbon-helix-helix"/>
    <property type="match status" value="1"/>
</dbReference>
<name>A0A5M3T8J4_LIMPL</name>
<proteinExistence type="predicted"/>
<accession>A0A5M3T8J4</accession>
<sequence>MSEPMSTPNDITLTVTVSQELMQEIEQKSQENGHSITQLVQEAIREYLTPNNATDIELLRRQIIELQRQLLSWEKIPKDLTAVETRVGILERRLGSLSVTNQRISLPSIAADDEDFYDEPDEILTDFLSD</sequence>
<dbReference type="RefSeq" id="WP_152088543.1">
    <property type="nucleotide sequence ID" value="NZ_BIMW01000091.1"/>
</dbReference>
<evidence type="ECO:0000313" key="2">
    <source>
        <dbReference type="EMBL" id="GCE94260.1"/>
    </source>
</evidence>
<evidence type="ECO:0000259" key="1">
    <source>
        <dbReference type="Pfam" id="PF01402"/>
    </source>
</evidence>
<dbReference type="InterPro" id="IPR002145">
    <property type="entry name" value="CopG"/>
</dbReference>
<feature type="domain" description="Ribbon-helix-helix protein CopG" evidence="1">
    <location>
        <begin position="13"/>
        <end position="49"/>
    </location>
</feature>
<protein>
    <recommendedName>
        <fullName evidence="1">Ribbon-helix-helix protein CopG domain-containing protein</fullName>
    </recommendedName>
</protein>
<keyword evidence="3" id="KW-1185">Reference proteome</keyword>
<organism evidence="2 3">
    <name type="scientific">Limnospira platensis NIES-46</name>
    <dbReference type="NCBI Taxonomy" id="1236695"/>
    <lineage>
        <taxon>Bacteria</taxon>
        <taxon>Bacillati</taxon>
        <taxon>Cyanobacteriota</taxon>
        <taxon>Cyanophyceae</taxon>
        <taxon>Oscillatoriophycideae</taxon>
        <taxon>Oscillatoriales</taxon>
        <taxon>Sirenicapillariaceae</taxon>
        <taxon>Limnospira</taxon>
    </lineage>
</organism>
<reference evidence="2 3" key="1">
    <citation type="journal article" date="2019" name="J Genomics">
        <title>The Draft Genome of a Hydrogen-producing Cyanobacterium, Arthrospira platensis NIES-46.</title>
        <authorList>
            <person name="Suzuki S."/>
            <person name="Yamaguchi H."/>
            <person name="Kawachi M."/>
        </authorList>
    </citation>
    <scope>NUCLEOTIDE SEQUENCE [LARGE SCALE GENOMIC DNA]</scope>
    <source>
        <strain evidence="2 3">NIES-46</strain>
    </source>
</reference>
<dbReference type="InterPro" id="IPR010985">
    <property type="entry name" value="Ribbon_hlx_hlx"/>
</dbReference>
<evidence type="ECO:0000313" key="3">
    <source>
        <dbReference type="Proteomes" id="UP000326169"/>
    </source>
</evidence>
<comment type="caution">
    <text evidence="2">The sequence shown here is derived from an EMBL/GenBank/DDBJ whole genome shotgun (WGS) entry which is preliminary data.</text>
</comment>
<dbReference type="EMBL" id="BIMW01000091">
    <property type="protein sequence ID" value="GCE94260.1"/>
    <property type="molecule type" value="Genomic_DNA"/>
</dbReference>